<proteinExistence type="predicted"/>
<gene>
    <name evidence="1" type="ORF">S01H1_10660</name>
</gene>
<evidence type="ECO:0000313" key="1">
    <source>
        <dbReference type="EMBL" id="GAF73370.1"/>
    </source>
</evidence>
<dbReference type="AlphaFoldDB" id="X0TBB6"/>
<name>X0TBB6_9ZZZZ</name>
<protein>
    <submittedName>
        <fullName evidence="1">Uncharacterized protein</fullName>
    </submittedName>
</protein>
<accession>X0TBB6</accession>
<dbReference type="NCBIfam" id="TIGR04255">
    <property type="entry name" value="sporadTIGR04255"/>
    <property type="match status" value="1"/>
</dbReference>
<organism evidence="1">
    <name type="scientific">marine sediment metagenome</name>
    <dbReference type="NCBI Taxonomy" id="412755"/>
    <lineage>
        <taxon>unclassified sequences</taxon>
        <taxon>metagenomes</taxon>
        <taxon>ecological metagenomes</taxon>
    </lineage>
</organism>
<reference evidence="1" key="1">
    <citation type="journal article" date="2014" name="Front. Microbiol.">
        <title>High frequency of phylogenetically diverse reductive dehalogenase-homologous genes in deep subseafloor sedimentary metagenomes.</title>
        <authorList>
            <person name="Kawai M."/>
            <person name="Futagami T."/>
            <person name="Toyoda A."/>
            <person name="Takaki Y."/>
            <person name="Nishi S."/>
            <person name="Hori S."/>
            <person name="Arai W."/>
            <person name="Tsubouchi T."/>
            <person name="Morono Y."/>
            <person name="Uchiyama I."/>
            <person name="Ito T."/>
            <person name="Fujiyama A."/>
            <person name="Inagaki F."/>
            <person name="Takami H."/>
        </authorList>
    </citation>
    <scope>NUCLEOTIDE SEQUENCE</scope>
    <source>
        <strain evidence="1">Expedition CK06-06</strain>
    </source>
</reference>
<feature type="non-terminal residue" evidence="1">
    <location>
        <position position="216"/>
    </location>
</feature>
<dbReference type="EMBL" id="BARS01005434">
    <property type="protein sequence ID" value="GAF73370.1"/>
    <property type="molecule type" value="Genomic_DNA"/>
</dbReference>
<comment type="caution">
    <text evidence="1">The sequence shown here is derived from an EMBL/GenBank/DDBJ whole genome shotgun (WGS) entry which is preliminary data.</text>
</comment>
<sequence length="216" mass="25673">MEDSLSALPDYDNPPVNEVVFGIQFNKLENLKAPHTGILWEKLGRKKYPECKEMPPLPHIIESFDRIPSQSPPITIEEFHHPPLPRLFFINVIQNHLIQVQQNRFHQNWRKLKSDDKYPRYVQLYPKFIKSWELFNSFVSEVNIGTLEPNQYELTYVNHIPRGEGWVNLSDVENVFPEFQCKIDDRFLPEPENISWRRIYRLPNDSGRLHVSLRLV</sequence>
<dbReference type="InterPro" id="IPR026349">
    <property type="entry name" value="CHP04255"/>
</dbReference>